<evidence type="ECO:0000313" key="13">
    <source>
        <dbReference type="EMBL" id="KAL2090757.1"/>
    </source>
</evidence>
<dbReference type="InterPro" id="IPR020475">
    <property type="entry name" value="Endothelin"/>
</dbReference>
<evidence type="ECO:0000256" key="9">
    <source>
        <dbReference type="ARBA" id="ARBA00040198"/>
    </source>
</evidence>
<protein>
    <recommendedName>
        <fullName evidence="9">Endothelin-3</fullName>
    </recommendedName>
    <alternativeName>
        <fullName evidence="10">Preproendothelin-3</fullName>
    </alternativeName>
</protein>
<keyword evidence="4" id="KW-0964">Secreted</keyword>
<dbReference type="AlphaFoldDB" id="A0ABD1JV84"/>
<dbReference type="GO" id="GO:0005576">
    <property type="term" value="C:extracellular region"/>
    <property type="evidence" value="ECO:0007669"/>
    <property type="project" value="UniProtKB-SubCell"/>
</dbReference>
<comment type="subcellular location">
    <subcellularLocation>
        <location evidence="2">Secreted</location>
    </subcellularLocation>
</comment>
<evidence type="ECO:0000256" key="3">
    <source>
        <dbReference type="ARBA" id="ARBA00010959"/>
    </source>
</evidence>
<evidence type="ECO:0000256" key="7">
    <source>
        <dbReference type="ARBA" id="ARBA00023157"/>
    </source>
</evidence>
<feature type="chain" id="PRO_5044823064" description="Endothelin-3" evidence="11">
    <location>
        <begin position="25"/>
        <end position="158"/>
    </location>
</feature>
<evidence type="ECO:0000259" key="12">
    <source>
        <dbReference type="SMART" id="SM00272"/>
    </source>
</evidence>
<comment type="function">
    <text evidence="1">Endothelins are endothelium-derived vasoconstrictor peptides.</text>
</comment>
<dbReference type="PRINTS" id="PR00365">
    <property type="entry name" value="ENDOTHELIN"/>
</dbReference>
<sequence length="158" mass="17578">MAKAALMDVCILFLVGLSATFVNGFPSSQEDVNREGEMDAVMPSIPSRSSTERAVNSLGPSSGGDLACPTCDLSGPRRRAKRCTCYTYKDKECVYYCHLDIIWINTPERTVPYGMSSYRGSQRVRRSTVNSGMTEMSSPRCLCAQQQDSECRNFCKER</sequence>
<evidence type="ECO:0000256" key="8">
    <source>
        <dbReference type="ARBA" id="ARBA00023322"/>
    </source>
</evidence>
<keyword evidence="14" id="KW-1185">Reference proteome</keyword>
<keyword evidence="8" id="KW-0839">Vasoconstrictor</keyword>
<dbReference type="Proteomes" id="UP001591681">
    <property type="component" value="Unassembled WGS sequence"/>
</dbReference>
<keyword evidence="5 11" id="KW-0732">Signal</keyword>
<feature type="domain" description="Endothelin-like toxin" evidence="12">
    <location>
        <begin position="82"/>
        <end position="103"/>
    </location>
</feature>
<evidence type="ECO:0000256" key="4">
    <source>
        <dbReference type="ARBA" id="ARBA00022525"/>
    </source>
</evidence>
<feature type="signal peptide" evidence="11">
    <location>
        <begin position="1"/>
        <end position="24"/>
    </location>
</feature>
<dbReference type="EMBL" id="JBHFQA010000011">
    <property type="protein sequence ID" value="KAL2090757.1"/>
    <property type="molecule type" value="Genomic_DNA"/>
</dbReference>
<dbReference type="PANTHER" id="PTHR13874:SF11">
    <property type="entry name" value="ENDOTHELIN-3"/>
    <property type="match status" value="1"/>
</dbReference>
<evidence type="ECO:0000256" key="5">
    <source>
        <dbReference type="ARBA" id="ARBA00022729"/>
    </source>
</evidence>
<dbReference type="InterPro" id="IPR001928">
    <property type="entry name" value="Endothln-like_toxin"/>
</dbReference>
<gene>
    <name evidence="13" type="ORF">ACEWY4_013020</name>
</gene>
<dbReference type="PANTHER" id="PTHR13874">
    <property type="entry name" value="ENDOTHELIN"/>
    <property type="match status" value="1"/>
</dbReference>
<evidence type="ECO:0000256" key="2">
    <source>
        <dbReference type="ARBA" id="ARBA00004613"/>
    </source>
</evidence>
<reference evidence="13 14" key="1">
    <citation type="submission" date="2024-09" db="EMBL/GenBank/DDBJ databases">
        <title>A chromosome-level genome assembly of Gray's grenadier anchovy, Coilia grayii.</title>
        <authorList>
            <person name="Fu Z."/>
        </authorList>
    </citation>
    <scope>NUCLEOTIDE SEQUENCE [LARGE SCALE GENOMIC DNA]</scope>
    <source>
        <strain evidence="13">G4</strain>
        <tissue evidence="13">Muscle</tissue>
    </source>
</reference>
<evidence type="ECO:0000256" key="11">
    <source>
        <dbReference type="SAM" id="SignalP"/>
    </source>
</evidence>
<accession>A0ABD1JV84</accession>
<evidence type="ECO:0000313" key="14">
    <source>
        <dbReference type="Proteomes" id="UP001591681"/>
    </source>
</evidence>
<keyword evidence="7" id="KW-1015">Disulfide bond</keyword>
<evidence type="ECO:0000256" key="1">
    <source>
        <dbReference type="ARBA" id="ARBA00003023"/>
    </source>
</evidence>
<keyword evidence="6" id="KW-0838">Vasoactive</keyword>
<dbReference type="GO" id="GO:0042310">
    <property type="term" value="P:vasoconstriction"/>
    <property type="evidence" value="ECO:0007669"/>
    <property type="project" value="UniProtKB-KW"/>
</dbReference>
<organism evidence="13 14">
    <name type="scientific">Coilia grayii</name>
    <name type="common">Gray's grenadier anchovy</name>
    <dbReference type="NCBI Taxonomy" id="363190"/>
    <lineage>
        <taxon>Eukaryota</taxon>
        <taxon>Metazoa</taxon>
        <taxon>Chordata</taxon>
        <taxon>Craniata</taxon>
        <taxon>Vertebrata</taxon>
        <taxon>Euteleostomi</taxon>
        <taxon>Actinopterygii</taxon>
        <taxon>Neopterygii</taxon>
        <taxon>Teleostei</taxon>
        <taxon>Clupei</taxon>
        <taxon>Clupeiformes</taxon>
        <taxon>Clupeoidei</taxon>
        <taxon>Engraulidae</taxon>
        <taxon>Coilinae</taxon>
        <taxon>Coilia</taxon>
    </lineage>
</organism>
<name>A0ABD1JV84_9TELE</name>
<dbReference type="InterPro" id="IPR019764">
    <property type="entry name" value="Endothelin_toxin_CS"/>
</dbReference>
<comment type="caution">
    <text evidence="13">The sequence shown here is derived from an EMBL/GenBank/DDBJ whole genome shotgun (WGS) entry which is preliminary data.</text>
</comment>
<dbReference type="SMART" id="SM00272">
    <property type="entry name" value="END"/>
    <property type="match status" value="2"/>
</dbReference>
<evidence type="ECO:0000256" key="10">
    <source>
        <dbReference type="ARBA" id="ARBA00041850"/>
    </source>
</evidence>
<dbReference type="PROSITE" id="PS00270">
    <property type="entry name" value="ENDOTHELIN"/>
    <property type="match status" value="2"/>
</dbReference>
<evidence type="ECO:0000256" key="6">
    <source>
        <dbReference type="ARBA" id="ARBA00022858"/>
    </source>
</evidence>
<feature type="domain" description="Endothelin-like toxin" evidence="12">
    <location>
        <begin position="140"/>
        <end position="158"/>
    </location>
</feature>
<comment type="similarity">
    <text evidence="3">Belongs to the endothelin/sarafotoxin family.</text>
</comment>
<dbReference type="Pfam" id="PF00322">
    <property type="entry name" value="Endothelin"/>
    <property type="match status" value="1"/>
</dbReference>
<proteinExistence type="inferred from homology"/>